<feature type="domain" description="Penicillin-binding protein transpeptidase" evidence="4">
    <location>
        <begin position="364"/>
        <end position="675"/>
    </location>
</feature>
<dbReference type="EMBL" id="JACJVP010000001">
    <property type="protein sequence ID" value="MBB6669086.1"/>
    <property type="molecule type" value="Genomic_DNA"/>
</dbReference>
<comment type="caution">
    <text evidence="7">The sequence shown here is derived from an EMBL/GenBank/DDBJ whole genome shotgun (WGS) entry which is preliminary data.</text>
</comment>
<dbReference type="GO" id="GO:0008658">
    <property type="term" value="F:penicillin binding"/>
    <property type="evidence" value="ECO:0007669"/>
    <property type="project" value="InterPro"/>
</dbReference>
<evidence type="ECO:0000259" key="4">
    <source>
        <dbReference type="Pfam" id="PF00905"/>
    </source>
</evidence>
<dbReference type="SUPFAM" id="SSF56519">
    <property type="entry name" value="Penicillin binding protein dimerisation domain"/>
    <property type="match status" value="1"/>
</dbReference>
<dbReference type="InterPro" id="IPR012338">
    <property type="entry name" value="Beta-lactam/transpept-like"/>
</dbReference>
<dbReference type="SUPFAM" id="SSF54427">
    <property type="entry name" value="NTF2-like"/>
    <property type="match status" value="1"/>
</dbReference>
<dbReference type="PANTHER" id="PTHR30627:SF25">
    <property type="entry name" value="PENICILLIN-BINDING PROTEIN 3"/>
    <property type="match status" value="1"/>
</dbReference>
<dbReference type="InterPro" id="IPR036138">
    <property type="entry name" value="PBP_dimer_sf"/>
</dbReference>
<dbReference type="Gene3D" id="3.30.1390.30">
    <property type="entry name" value="Penicillin-binding protein 2a, domain 3"/>
    <property type="match status" value="1"/>
</dbReference>
<evidence type="ECO:0000313" key="8">
    <source>
        <dbReference type="Proteomes" id="UP000547209"/>
    </source>
</evidence>
<organism evidence="7 8">
    <name type="scientific">Cohnella nanjingensis</name>
    <dbReference type="NCBI Taxonomy" id="1387779"/>
    <lineage>
        <taxon>Bacteria</taxon>
        <taxon>Bacillati</taxon>
        <taxon>Bacillota</taxon>
        <taxon>Bacilli</taxon>
        <taxon>Bacillales</taxon>
        <taxon>Paenibacillaceae</taxon>
        <taxon>Cohnella</taxon>
    </lineage>
</organism>
<dbReference type="InterPro" id="IPR050515">
    <property type="entry name" value="Beta-lactam/transpept"/>
</dbReference>
<dbReference type="InterPro" id="IPR032710">
    <property type="entry name" value="NTF2-like_dom_sf"/>
</dbReference>
<proteinExistence type="inferred from homology"/>
<dbReference type="GO" id="GO:0046677">
    <property type="term" value="P:response to antibiotic"/>
    <property type="evidence" value="ECO:0007669"/>
    <property type="project" value="InterPro"/>
</dbReference>
<feature type="domain" description="Penicillin-binding protein dimerisation" evidence="5">
    <location>
        <begin position="166"/>
        <end position="329"/>
    </location>
</feature>
<keyword evidence="8" id="KW-1185">Reference proteome</keyword>
<sequence length="681" mass="73624">MLIVAVGVLALVLVGCDEKEKEKEKEVRPGEVFQGYLADWQSLNYAKMYDRLTPEAQAKISREDFVSRYQKIYDGIAAKGLAVSDRSETVAEASSTPEIAETTLKYQVRMETQAGPVQFDHQAKLVRVQLGEEGQKKENEWRIAWDPSLIFPQMAEGDKVRVQTSKGERGEIVDRNGKELAVNGKALQLGIVPGKLGDAADGTLAKLAEKLRIDVADIQKKLSAKWVKPDLFVPIAMAPNDDPKPFADLPGVQFQSKPIRLYPYAEAAAHLTGYIGEISAEQLEKRKGQGYAAGDLIGKAGLEQVFEDRLRGHGGVRIAIADADGREKAVLAETEAAPGEAIKLTVDADLQERMYGELKTDSASAAAIQPLSGEILALISSPSYDPNAFVRGLSDAQYAAWNDDPRHPFLNRFTKGYAPGSAFKVATAAIGLDLGKLDPEESKTIEGLTWTKDKSWGSYYVKRVHAVNPVNLSKALIFSDNVYFAQTALQVGKEAFAEEAAKFGIGEALPLPYPFKTSQLANGGIRGDIQLADTGYGQGELTMTSLHVALVFSALVNEGNIAYPLLTEEDAAQPARVWKSQAMKPETADLLKRDLVQAVSTPGGVGHGAYIPGASIGGKTGTAEIKLTKDGPGTENGWFVGFDAAKPDLLLAVMVEDVKGRGGSAYVTPKVKRIFQQFKPE</sequence>
<evidence type="ECO:0000256" key="2">
    <source>
        <dbReference type="ARBA" id="ARBA00007171"/>
    </source>
</evidence>
<evidence type="ECO:0000256" key="3">
    <source>
        <dbReference type="ARBA" id="ARBA00023136"/>
    </source>
</evidence>
<dbReference type="InterPro" id="IPR007887">
    <property type="entry name" value="MecA_N"/>
</dbReference>
<comment type="similarity">
    <text evidence="2">Belongs to the transpeptidase family.</text>
</comment>
<dbReference type="GO" id="GO:0071555">
    <property type="term" value="P:cell wall organization"/>
    <property type="evidence" value="ECO:0007669"/>
    <property type="project" value="TreeGrafter"/>
</dbReference>
<dbReference type="SUPFAM" id="SSF56601">
    <property type="entry name" value="beta-lactamase/transpeptidase-like"/>
    <property type="match status" value="1"/>
</dbReference>
<dbReference type="AlphaFoldDB" id="A0A7X0VCX0"/>
<dbReference type="Gene3D" id="3.40.710.10">
    <property type="entry name" value="DD-peptidase/beta-lactamase superfamily"/>
    <property type="match status" value="1"/>
</dbReference>
<dbReference type="Pfam" id="PF05223">
    <property type="entry name" value="MecA_N"/>
    <property type="match status" value="1"/>
</dbReference>
<evidence type="ECO:0000256" key="1">
    <source>
        <dbReference type="ARBA" id="ARBA00004370"/>
    </source>
</evidence>
<dbReference type="GO" id="GO:0005886">
    <property type="term" value="C:plasma membrane"/>
    <property type="evidence" value="ECO:0007669"/>
    <property type="project" value="TreeGrafter"/>
</dbReference>
<comment type="subcellular location">
    <subcellularLocation>
        <location evidence="1">Membrane</location>
    </subcellularLocation>
</comment>
<evidence type="ECO:0000313" key="7">
    <source>
        <dbReference type="EMBL" id="MBB6669086.1"/>
    </source>
</evidence>
<evidence type="ECO:0000259" key="5">
    <source>
        <dbReference type="Pfam" id="PF03717"/>
    </source>
</evidence>
<evidence type="ECO:0000259" key="6">
    <source>
        <dbReference type="Pfam" id="PF05223"/>
    </source>
</evidence>
<dbReference type="Pfam" id="PF03717">
    <property type="entry name" value="PBP_dimer"/>
    <property type="match status" value="1"/>
</dbReference>
<dbReference type="InterPro" id="IPR005311">
    <property type="entry name" value="PBP_dimer"/>
</dbReference>
<dbReference type="Proteomes" id="UP000547209">
    <property type="component" value="Unassembled WGS sequence"/>
</dbReference>
<dbReference type="Gene3D" id="3.90.1310.10">
    <property type="entry name" value="Penicillin-binding protein 2a (Domain 2)"/>
    <property type="match status" value="1"/>
</dbReference>
<dbReference type="InterPro" id="IPR001460">
    <property type="entry name" value="PCN-bd_Tpept"/>
</dbReference>
<dbReference type="GO" id="GO:0071972">
    <property type="term" value="F:peptidoglycan L,D-transpeptidase activity"/>
    <property type="evidence" value="ECO:0007669"/>
    <property type="project" value="TreeGrafter"/>
</dbReference>
<protein>
    <submittedName>
        <fullName evidence="7">Penicillin-binding transpeptidase domain-containing protein</fullName>
    </submittedName>
</protein>
<accession>A0A7X0VCX0</accession>
<reference evidence="7 8" key="1">
    <citation type="submission" date="2020-08" db="EMBL/GenBank/DDBJ databases">
        <title>Cohnella phylogeny.</title>
        <authorList>
            <person name="Dunlap C."/>
        </authorList>
    </citation>
    <scope>NUCLEOTIDE SEQUENCE [LARGE SCALE GENOMIC DNA]</scope>
    <source>
        <strain evidence="7 8">DSM 28246</strain>
    </source>
</reference>
<feature type="domain" description="NTF2-like N-terminal transpeptidase" evidence="6">
    <location>
        <begin position="29"/>
        <end position="158"/>
    </location>
</feature>
<dbReference type="Gene3D" id="3.10.450.100">
    <property type="entry name" value="NTF2-like, domain 1"/>
    <property type="match status" value="1"/>
</dbReference>
<dbReference type="Pfam" id="PF00905">
    <property type="entry name" value="Transpeptidase"/>
    <property type="match status" value="1"/>
</dbReference>
<gene>
    <name evidence="7" type="ORF">H7C19_00135</name>
</gene>
<dbReference type="PANTHER" id="PTHR30627">
    <property type="entry name" value="PEPTIDOGLYCAN D,D-TRANSPEPTIDASE"/>
    <property type="match status" value="1"/>
</dbReference>
<name>A0A7X0VCX0_9BACL</name>
<keyword evidence="3" id="KW-0472">Membrane</keyword>